<sequence>MKKILVPLDFSETSENAFVYAIEMAKLYKAELVLLHTFELPILDSQVIPLNYAEMYDTLELANSDHFKNEMPKLEDIAKEHNAEDIVMNHIIMNGDLISCIKEVVRQENVDFVVMGTNGASGWFDSFIGTNTSSVISDVSVPVLSVAHDAKYHKIETIGFRTRYKEDEIYALNEVLTLAKKMNAKVKCLYVKTVDSDFQGEKIEYWESIFENEKNLEFFVIPSNDIESTIEDFIANQSIDLLAMVMHKKNFFTQLFTTSTTQKMSLHSKTPILALHE</sequence>
<evidence type="ECO:0000313" key="3">
    <source>
        <dbReference type="EMBL" id="QBZ99064.1"/>
    </source>
</evidence>
<dbReference type="OrthoDB" id="9788959at2"/>
<dbReference type="PRINTS" id="PR01438">
    <property type="entry name" value="UNVRSLSTRESS"/>
</dbReference>
<dbReference type="Pfam" id="PF00582">
    <property type="entry name" value="Usp"/>
    <property type="match status" value="2"/>
</dbReference>
<evidence type="ECO:0000259" key="2">
    <source>
        <dbReference type="Pfam" id="PF00582"/>
    </source>
</evidence>
<dbReference type="PANTHER" id="PTHR46268">
    <property type="entry name" value="STRESS RESPONSE PROTEIN NHAX"/>
    <property type="match status" value="1"/>
</dbReference>
<comment type="similarity">
    <text evidence="1">Belongs to the universal stress protein A family.</text>
</comment>
<reference evidence="3 4" key="1">
    <citation type="submission" date="2019-04" db="EMBL/GenBank/DDBJ databases">
        <title>Flavobacterium sp. GS03.</title>
        <authorList>
            <person name="Kim H."/>
        </authorList>
    </citation>
    <scope>NUCLEOTIDE SEQUENCE [LARGE SCALE GENOMIC DNA]</scope>
    <source>
        <strain evidence="3 4">GS03</strain>
    </source>
</reference>
<dbReference type="EMBL" id="CP038810">
    <property type="protein sequence ID" value="QBZ99064.1"/>
    <property type="molecule type" value="Genomic_DNA"/>
</dbReference>
<dbReference type="Gene3D" id="3.40.50.620">
    <property type="entry name" value="HUPs"/>
    <property type="match status" value="2"/>
</dbReference>
<dbReference type="KEGG" id="fsn:GS03_02585"/>
<gene>
    <name evidence="3" type="ORF">GS03_02585</name>
</gene>
<proteinExistence type="inferred from homology"/>
<dbReference type="PANTHER" id="PTHR46268:SF6">
    <property type="entry name" value="UNIVERSAL STRESS PROTEIN UP12"/>
    <property type="match status" value="1"/>
</dbReference>
<dbReference type="RefSeq" id="WP_136152932.1">
    <property type="nucleotide sequence ID" value="NZ_CP038810.1"/>
</dbReference>
<dbReference type="InterPro" id="IPR006016">
    <property type="entry name" value="UspA"/>
</dbReference>
<keyword evidence="4" id="KW-1185">Reference proteome</keyword>
<dbReference type="SUPFAM" id="SSF52402">
    <property type="entry name" value="Adenine nucleotide alpha hydrolases-like"/>
    <property type="match status" value="2"/>
</dbReference>
<organism evidence="3 4">
    <name type="scientific">Flavobacterium sangjuense</name>
    <dbReference type="NCBI Taxonomy" id="2518177"/>
    <lineage>
        <taxon>Bacteria</taxon>
        <taxon>Pseudomonadati</taxon>
        <taxon>Bacteroidota</taxon>
        <taxon>Flavobacteriia</taxon>
        <taxon>Flavobacteriales</taxon>
        <taxon>Flavobacteriaceae</taxon>
        <taxon>Flavobacterium</taxon>
    </lineage>
</organism>
<dbReference type="CDD" id="cd00293">
    <property type="entry name" value="USP-like"/>
    <property type="match status" value="1"/>
</dbReference>
<evidence type="ECO:0000313" key="4">
    <source>
        <dbReference type="Proteomes" id="UP000296862"/>
    </source>
</evidence>
<feature type="domain" description="UspA" evidence="2">
    <location>
        <begin position="170"/>
        <end position="275"/>
    </location>
</feature>
<evidence type="ECO:0000256" key="1">
    <source>
        <dbReference type="ARBA" id="ARBA00008791"/>
    </source>
</evidence>
<dbReference type="InterPro" id="IPR006015">
    <property type="entry name" value="Universal_stress_UspA"/>
</dbReference>
<dbReference type="AlphaFoldDB" id="A0A4V1CCD1"/>
<feature type="domain" description="UspA" evidence="2">
    <location>
        <begin position="1"/>
        <end position="146"/>
    </location>
</feature>
<dbReference type="InterPro" id="IPR014729">
    <property type="entry name" value="Rossmann-like_a/b/a_fold"/>
</dbReference>
<protein>
    <recommendedName>
        <fullName evidence="2">UspA domain-containing protein</fullName>
    </recommendedName>
</protein>
<dbReference type="Proteomes" id="UP000296862">
    <property type="component" value="Chromosome"/>
</dbReference>
<name>A0A4V1CCD1_9FLAO</name>
<accession>A0A4V1CCD1</accession>